<protein>
    <submittedName>
        <fullName evidence="6">Crp/Fnr family transcriptional regulator</fullName>
    </submittedName>
</protein>
<dbReference type="RefSeq" id="WP_184516566.1">
    <property type="nucleotide sequence ID" value="NZ_CP050292.1"/>
</dbReference>
<dbReference type="GO" id="GO:0003677">
    <property type="term" value="F:DNA binding"/>
    <property type="evidence" value="ECO:0007669"/>
    <property type="project" value="UniProtKB-KW"/>
</dbReference>
<dbReference type="KEGG" id="trb:HB776_07685"/>
<dbReference type="Proteomes" id="UP000515291">
    <property type="component" value="Chromosome"/>
</dbReference>
<gene>
    <name evidence="6" type="ORF">HB776_07685</name>
</gene>
<dbReference type="SUPFAM" id="SSF51206">
    <property type="entry name" value="cAMP-binding domain-like"/>
    <property type="match status" value="1"/>
</dbReference>
<dbReference type="InterPro" id="IPR036388">
    <property type="entry name" value="WH-like_DNA-bd_sf"/>
</dbReference>
<dbReference type="PROSITE" id="PS50042">
    <property type="entry name" value="CNMP_BINDING_3"/>
    <property type="match status" value="1"/>
</dbReference>
<name>A0A7G6TWK2_9BRAD</name>
<dbReference type="InterPro" id="IPR012318">
    <property type="entry name" value="HTH_CRP"/>
</dbReference>
<dbReference type="Gene3D" id="2.60.120.10">
    <property type="entry name" value="Jelly Rolls"/>
    <property type="match status" value="1"/>
</dbReference>
<dbReference type="InterPro" id="IPR000595">
    <property type="entry name" value="cNMP-bd_dom"/>
</dbReference>
<sequence length="232" mass="25405">MDREMCNSFGQTPLFAGLDEGARGIVIEAGRKHVLDCGCSLWQQGDVPAIIAVVIDGRLKKTMIDAHGAQKTLQFMRRGDLAGAASMFGNFSRPTTLRATVATELLCWSADRFSGLMHVVPQLAINVLGIVGRQTDHLLRRLHEATSENADRRIARIVLRLVQEGDPDGECVPIELRISRQELAELSDTTLFTVSRTVSAWNRMLILKAGRGRLTVIDPARLAGLAGDVRAH</sequence>
<evidence type="ECO:0000313" key="7">
    <source>
        <dbReference type="Proteomes" id="UP000515291"/>
    </source>
</evidence>
<evidence type="ECO:0000256" key="2">
    <source>
        <dbReference type="ARBA" id="ARBA00023125"/>
    </source>
</evidence>
<organism evidence="6 7">
    <name type="scientific">Tardiphaga robiniae</name>
    <dbReference type="NCBI Taxonomy" id="943830"/>
    <lineage>
        <taxon>Bacteria</taxon>
        <taxon>Pseudomonadati</taxon>
        <taxon>Pseudomonadota</taxon>
        <taxon>Alphaproteobacteria</taxon>
        <taxon>Hyphomicrobiales</taxon>
        <taxon>Nitrobacteraceae</taxon>
        <taxon>Tardiphaga</taxon>
    </lineage>
</organism>
<evidence type="ECO:0000259" key="5">
    <source>
        <dbReference type="PROSITE" id="PS51063"/>
    </source>
</evidence>
<dbReference type="EMBL" id="CP050292">
    <property type="protein sequence ID" value="QND71134.1"/>
    <property type="molecule type" value="Genomic_DNA"/>
</dbReference>
<evidence type="ECO:0000313" key="6">
    <source>
        <dbReference type="EMBL" id="QND71134.1"/>
    </source>
</evidence>
<dbReference type="InterPro" id="IPR018490">
    <property type="entry name" value="cNMP-bd_dom_sf"/>
</dbReference>
<dbReference type="CDD" id="cd00038">
    <property type="entry name" value="CAP_ED"/>
    <property type="match status" value="1"/>
</dbReference>
<evidence type="ECO:0000256" key="1">
    <source>
        <dbReference type="ARBA" id="ARBA00023015"/>
    </source>
</evidence>
<dbReference type="Pfam" id="PF13545">
    <property type="entry name" value="HTH_Crp_2"/>
    <property type="match status" value="1"/>
</dbReference>
<dbReference type="GO" id="GO:0006355">
    <property type="term" value="P:regulation of DNA-templated transcription"/>
    <property type="evidence" value="ECO:0007669"/>
    <property type="project" value="InterPro"/>
</dbReference>
<keyword evidence="3" id="KW-0804">Transcription</keyword>
<dbReference type="SMART" id="SM00419">
    <property type="entry name" value="HTH_CRP"/>
    <property type="match status" value="1"/>
</dbReference>
<keyword evidence="2" id="KW-0238">DNA-binding</keyword>
<dbReference type="SMART" id="SM00100">
    <property type="entry name" value="cNMP"/>
    <property type="match status" value="1"/>
</dbReference>
<reference evidence="7" key="1">
    <citation type="journal article" date="2020" name="Mol. Plant Microbe">
        <title>Rhizobial microsymbionts of the narrowly endemic Oxytropis species growing in Kamchatka are characterized by significant genetic diversity and possess a set of genes that are associated with T3SS and T6SS secretion systems and can affect the development of symbiosis.</title>
        <authorList>
            <person name="Safronova V."/>
            <person name="Guro P."/>
            <person name="Sazanova A."/>
            <person name="Kuznetsova I."/>
            <person name="Belimov A."/>
            <person name="Yakubov V."/>
            <person name="Chirak E."/>
            <person name="Afonin A."/>
            <person name="Gogolev Y."/>
            <person name="Andronov E."/>
            <person name="Tikhonovich I."/>
        </authorList>
    </citation>
    <scope>NUCLEOTIDE SEQUENCE [LARGE SCALE GENOMIC DNA]</scope>
    <source>
        <strain evidence="7">581</strain>
    </source>
</reference>
<dbReference type="SUPFAM" id="SSF46785">
    <property type="entry name" value="Winged helix' DNA-binding domain"/>
    <property type="match status" value="1"/>
</dbReference>
<dbReference type="AlphaFoldDB" id="A0A7G6TWK2"/>
<keyword evidence="1" id="KW-0805">Transcription regulation</keyword>
<evidence type="ECO:0000259" key="4">
    <source>
        <dbReference type="PROSITE" id="PS50042"/>
    </source>
</evidence>
<dbReference type="PROSITE" id="PS51063">
    <property type="entry name" value="HTH_CRP_2"/>
    <property type="match status" value="1"/>
</dbReference>
<accession>A0A7G6TWK2</accession>
<proteinExistence type="predicted"/>
<evidence type="ECO:0000256" key="3">
    <source>
        <dbReference type="ARBA" id="ARBA00023163"/>
    </source>
</evidence>
<dbReference type="InterPro" id="IPR014710">
    <property type="entry name" value="RmlC-like_jellyroll"/>
</dbReference>
<dbReference type="Gene3D" id="1.10.10.10">
    <property type="entry name" value="Winged helix-like DNA-binding domain superfamily/Winged helix DNA-binding domain"/>
    <property type="match status" value="1"/>
</dbReference>
<feature type="domain" description="Cyclic nucleotide-binding" evidence="4">
    <location>
        <begin position="14"/>
        <end position="112"/>
    </location>
</feature>
<dbReference type="Pfam" id="PF00027">
    <property type="entry name" value="cNMP_binding"/>
    <property type="match status" value="1"/>
</dbReference>
<dbReference type="InterPro" id="IPR036390">
    <property type="entry name" value="WH_DNA-bd_sf"/>
</dbReference>
<feature type="domain" description="HTH crp-type" evidence="5">
    <location>
        <begin position="148"/>
        <end position="220"/>
    </location>
</feature>